<evidence type="ECO:0000256" key="1">
    <source>
        <dbReference type="ARBA" id="ARBA00004127"/>
    </source>
</evidence>
<dbReference type="Pfam" id="PF01988">
    <property type="entry name" value="VIT1"/>
    <property type="match status" value="1"/>
</dbReference>
<comment type="caution">
    <text evidence="6">The sequence shown here is derived from an EMBL/GenBank/DDBJ whole genome shotgun (WGS) entry which is preliminary data.</text>
</comment>
<dbReference type="GO" id="GO:0005384">
    <property type="term" value="F:manganese ion transmembrane transporter activity"/>
    <property type="evidence" value="ECO:0007669"/>
    <property type="project" value="InterPro"/>
</dbReference>
<comment type="subcellular location">
    <subcellularLocation>
        <location evidence="1">Endomembrane system</location>
        <topology evidence="1">Multi-pass membrane protein</topology>
    </subcellularLocation>
</comment>
<keyword evidence="2 5" id="KW-0812">Transmembrane</keyword>
<organism evidence="6">
    <name type="scientific">Leptospirillum ferriphilum</name>
    <dbReference type="NCBI Taxonomy" id="178606"/>
    <lineage>
        <taxon>Bacteria</taxon>
        <taxon>Pseudomonadati</taxon>
        <taxon>Nitrospirota</taxon>
        <taxon>Nitrospiria</taxon>
        <taxon>Nitrospirales</taxon>
        <taxon>Nitrospiraceae</taxon>
        <taxon>Leptospirillum</taxon>
    </lineage>
</organism>
<dbReference type="EMBL" id="DTMM01000228">
    <property type="protein sequence ID" value="HFT94345.1"/>
    <property type="molecule type" value="Genomic_DNA"/>
</dbReference>
<feature type="transmembrane region" description="Helical" evidence="5">
    <location>
        <begin position="23"/>
        <end position="46"/>
    </location>
</feature>
<protein>
    <recommendedName>
        <fullName evidence="7">Iron transporter</fullName>
    </recommendedName>
</protein>
<keyword evidence="3 5" id="KW-1133">Transmembrane helix</keyword>
<feature type="transmembrane region" description="Helical" evidence="5">
    <location>
        <begin position="180"/>
        <end position="199"/>
    </location>
</feature>
<accession>A0A7C3LTP0</accession>
<evidence type="ECO:0000256" key="2">
    <source>
        <dbReference type="ARBA" id="ARBA00022692"/>
    </source>
</evidence>
<dbReference type="GO" id="GO:0012505">
    <property type="term" value="C:endomembrane system"/>
    <property type="evidence" value="ECO:0007669"/>
    <property type="project" value="UniProtKB-SubCell"/>
</dbReference>
<feature type="transmembrane region" description="Helical" evidence="5">
    <location>
        <begin position="211"/>
        <end position="233"/>
    </location>
</feature>
<evidence type="ECO:0000256" key="3">
    <source>
        <dbReference type="ARBA" id="ARBA00022989"/>
    </source>
</evidence>
<dbReference type="InterPro" id="IPR008217">
    <property type="entry name" value="Ccc1_fam"/>
</dbReference>
<evidence type="ECO:0000313" key="6">
    <source>
        <dbReference type="EMBL" id="HFT94345.1"/>
    </source>
</evidence>
<keyword evidence="4 5" id="KW-0472">Membrane</keyword>
<dbReference type="GO" id="GO:0030026">
    <property type="term" value="P:intracellular manganese ion homeostasis"/>
    <property type="evidence" value="ECO:0007669"/>
    <property type="project" value="InterPro"/>
</dbReference>
<feature type="transmembrane region" description="Helical" evidence="5">
    <location>
        <begin position="155"/>
        <end position="174"/>
    </location>
</feature>
<gene>
    <name evidence="6" type="ORF">ENX03_10580</name>
</gene>
<dbReference type="PANTHER" id="PTHR31851">
    <property type="entry name" value="FE(2+)/MN(2+) TRANSPORTER PCL1"/>
    <property type="match status" value="1"/>
</dbReference>
<evidence type="ECO:0008006" key="7">
    <source>
        <dbReference type="Google" id="ProtNLM"/>
    </source>
</evidence>
<evidence type="ECO:0000256" key="4">
    <source>
        <dbReference type="ARBA" id="ARBA00023136"/>
    </source>
</evidence>
<evidence type="ECO:0000256" key="5">
    <source>
        <dbReference type="SAM" id="Phobius"/>
    </source>
</evidence>
<sequence length="240" mass="26541">MTPVSSDHIELWHSAHGRRIRDVVLGMNDGIVTVVSFLGGLTGSAISPRSILLAGIMTGIAGSLSMFFGGYLSSKSESDFFKRERDREWREIHELPQMERNEVMEILEKMDFTPEEVSIFTARITSNPHVWHEFMMKEELGILESSSATPLLDGGWLGLSFLLGSIPPIFPYFLENNTGKAFNGSLLVSILALAILGIFKSRLTREPLYKGALEMSILGGIAAILGLFTGSLLPRFLHLQ</sequence>
<reference evidence="6" key="1">
    <citation type="journal article" date="2020" name="mSystems">
        <title>Genome- and Community-Level Interaction Insights into Carbon Utilization and Element Cycling Functions of Hydrothermarchaeota in Hydrothermal Sediment.</title>
        <authorList>
            <person name="Zhou Z."/>
            <person name="Liu Y."/>
            <person name="Xu W."/>
            <person name="Pan J."/>
            <person name="Luo Z.H."/>
            <person name="Li M."/>
        </authorList>
    </citation>
    <scope>NUCLEOTIDE SEQUENCE [LARGE SCALE GENOMIC DNA]</scope>
    <source>
        <strain evidence="6">SpSt-902</strain>
    </source>
</reference>
<proteinExistence type="predicted"/>
<name>A0A7C3LTP0_9BACT</name>
<dbReference type="AlphaFoldDB" id="A0A7C3LTP0"/>
<feature type="transmembrane region" description="Helical" evidence="5">
    <location>
        <begin position="52"/>
        <end position="73"/>
    </location>
</feature>